<protein>
    <submittedName>
        <fullName evidence="2">Uncharacterized protein</fullName>
    </submittedName>
</protein>
<name>A0A975U5Y1_9PROT</name>
<evidence type="ECO:0000313" key="2">
    <source>
        <dbReference type="EMBL" id="QXM25686.1"/>
    </source>
</evidence>
<reference evidence="2" key="1">
    <citation type="submission" date="2021-06" db="EMBL/GenBank/DDBJ databases">
        <title>Elioraea tepida, sp. nov., a moderately thermophilic aerobic anoxygenic phototrophic bacterium isolated from an alkaline siliceous hot spring mat community in Yellowstone National Park, WY, USA.</title>
        <authorList>
            <person name="Saini M.K."/>
            <person name="Yoshida S."/>
            <person name="Sebastian A."/>
            <person name="Hirose S."/>
            <person name="Hara E."/>
            <person name="Tamaki H."/>
            <person name="Soulier N.T."/>
            <person name="Albert I."/>
            <person name="Hanada S."/>
            <person name="Bryant D.A."/>
            <person name="Tank M."/>
        </authorList>
    </citation>
    <scope>NUCLEOTIDE SEQUENCE</scope>
    <source>
        <strain evidence="2">MS-P2</strain>
    </source>
</reference>
<proteinExistence type="predicted"/>
<evidence type="ECO:0000256" key="1">
    <source>
        <dbReference type="SAM" id="MobiDB-lite"/>
    </source>
</evidence>
<dbReference type="EMBL" id="CP076448">
    <property type="protein sequence ID" value="QXM25686.1"/>
    <property type="molecule type" value="Genomic_DNA"/>
</dbReference>
<evidence type="ECO:0000313" key="3">
    <source>
        <dbReference type="Proteomes" id="UP000694001"/>
    </source>
</evidence>
<dbReference type="KEGG" id="elio:KO353_05630"/>
<sequence>MTLAEEAPLARAAALVRSLRPDWRDAEAFYARRSEALAAIRAAATADRCDRCEAHALRERARRLEALLRHVGAELARHRRLLASARPKPRRCRAGPNPRQAALPLAEGLPP</sequence>
<organism evidence="2 3">
    <name type="scientific">Elioraea tepida</name>
    <dbReference type="NCBI Taxonomy" id="2843330"/>
    <lineage>
        <taxon>Bacteria</taxon>
        <taxon>Pseudomonadati</taxon>
        <taxon>Pseudomonadota</taxon>
        <taxon>Alphaproteobacteria</taxon>
        <taxon>Acetobacterales</taxon>
        <taxon>Elioraeaceae</taxon>
        <taxon>Elioraea</taxon>
    </lineage>
</organism>
<dbReference type="Proteomes" id="UP000694001">
    <property type="component" value="Chromosome"/>
</dbReference>
<gene>
    <name evidence="2" type="ORF">KO353_05630</name>
</gene>
<accession>A0A975U5Y1</accession>
<keyword evidence="3" id="KW-1185">Reference proteome</keyword>
<dbReference type="RefSeq" id="WP_218286742.1">
    <property type="nucleotide sequence ID" value="NZ_CP076448.1"/>
</dbReference>
<dbReference type="AlphaFoldDB" id="A0A975U5Y1"/>
<feature type="region of interest" description="Disordered" evidence="1">
    <location>
        <begin position="85"/>
        <end position="111"/>
    </location>
</feature>